<dbReference type="AlphaFoldDB" id="A0A495R911"/>
<sequence>MVVPAEGVKTMLKTSVIVHFPPLITVISKFVGNMGEFTVVWLWVVFFTPV</sequence>
<keyword evidence="2" id="KW-1185">Reference proteome</keyword>
<evidence type="ECO:0000313" key="1">
    <source>
        <dbReference type="EMBL" id="RKS83584.1"/>
    </source>
</evidence>
<evidence type="ECO:0000313" key="2">
    <source>
        <dbReference type="Proteomes" id="UP000268233"/>
    </source>
</evidence>
<dbReference type="EMBL" id="RBWW01000001">
    <property type="protein sequence ID" value="RKS83584.1"/>
    <property type="molecule type" value="Genomic_DNA"/>
</dbReference>
<organism evidence="1 2">
    <name type="scientific">Haloarcula quadrata</name>
    <dbReference type="NCBI Taxonomy" id="182779"/>
    <lineage>
        <taxon>Archaea</taxon>
        <taxon>Methanobacteriati</taxon>
        <taxon>Methanobacteriota</taxon>
        <taxon>Stenosarchaea group</taxon>
        <taxon>Halobacteria</taxon>
        <taxon>Halobacteriales</taxon>
        <taxon>Haloarculaceae</taxon>
        <taxon>Haloarcula</taxon>
    </lineage>
</organism>
<name>A0A495R911_9EURY</name>
<proteinExistence type="predicted"/>
<protein>
    <submittedName>
        <fullName evidence="1">Uncharacterized protein</fullName>
    </submittedName>
</protein>
<comment type="caution">
    <text evidence="1">The sequence shown here is derived from an EMBL/GenBank/DDBJ whole genome shotgun (WGS) entry which is preliminary data.</text>
</comment>
<dbReference type="Proteomes" id="UP000268233">
    <property type="component" value="Unassembled WGS sequence"/>
</dbReference>
<reference evidence="1 2" key="1">
    <citation type="submission" date="2018-10" db="EMBL/GenBank/DDBJ databases">
        <title>Genomic Encyclopedia of Archaeal and Bacterial Type Strains, Phase II (KMG-II): from individual species to whole genera.</title>
        <authorList>
            <person name="Goeker M."/>
        </authorList>
    </citation>
    <scope>NUCLEOTIDE SEQUENCE [LARGE SCALE GENOMIC DNA]</scope>
    <source>
        <strain evidence="1 2">DSM 11927</strain>
    </source>
</reference>
<gene>
    <name evidence="1" type="ORF">BDK61_2972</name>
</gene>
<accession>A0A495R911</accession>